<dbReference type="GO" id="GO:0003723">
    <property type="term" value="F:RNA binding"/>
    <property type="evidence" value="ECO:0007669"/>
    <property type="project" value="TreeGrafter"/>
</dbReference>
<dbReference type="Pfam" id="PF06220">
    <property type="entry name" value="zf-U1"/>
    <property type="match status" value="1"/>
</dbReference>
<comment type="subcellular location">
    <subcellularLocation>
        <location evidence="1">Nucleus</location>
    </subcellularLocation>
</comment>
<feature type="compositionally biased region" description="Basic and acidic residues" evidence="6">
    <location>
        <begin position="215"/>
        <end position="226"/>
    </location>
</feature>
<dbReference type="OrthoDB" id="191651at2759"/>
<dbReference type="PANTHER" id="PTHR13173:SF10">
    <property type="entry name" value="WW DOMAIN-BINDING PROTEIN 4"/>
    <property type="match status" value="1"/>
</dbReference>
<dbReference type="SMART" id="SM00451">
    <property type="entry name" value="ZnF_U1"/>
    <property type="match status" value="1"/>
</dbReference>
<sequence length="354" mass="39113">MSEYWVSKKQYFCQYCKIFIRDDAPSRRQHETGLRHQGNKDRFLRDIYKTGEKAVKEKAEEKKIMAQIEKQAALAHGSSGHYGSASASSSTAPPKPRLAAGKPAQTDKYANYSSAADLGFVDTDSLLSDRAKMERDERAKVGQAGAWETVAVVTPSDMTSNAGDDGGEPDARYAFNGGEDTKHRVSLLRGSLEDDPGEEARNFRFETDGQPGDNSGERPRRMKPDPYDDGEWDPDSILTLGTKEKTASSKVKDEETDIEPKEEEVSGLHSDRIKGEAVKWQVSGIDESKFTTGKMRDVGSVEADVKREDPGPESQPEEGIKKEEIVPESKPSTGSMFKKRKAPGAANRSVRQKM</sequence>
<evidence type="ECO:0000256" key="3">
    <source>
        <dbReference type="ARBA" id="ARBA00022771"/>
    </source>
</evidence>
<keyword evidence="5" id="KW-0539">Nucleus</keyword>
<dbReference type="InterPro" id="IPR000690">
    <property type="entry name" value="Matrin/U1-C_Znf_C2H2"/>
</dbReference>
<feature type="region of interest" description="Disordered" evidence="6">
    <location>
        <begin position="156"/>
        <end position="178"/>
    </location>
</feature>
<keyword evidence="9" id="KW-1185">Reference proteome</keyword>
<feature type="region of interest" description="Disordered" evidence="6">
    <location>
        <begin position="291"/>
        <end position="354"/>
    </location>
</feature>
<evidence type="ECO:0000256" key="1">
    <source>
        <dbReference type="ARBA" id="ARBA00004123"/>
    </source>
</evidence>
<evidence type="ECO:0000259" key="7">
    <source>
        <dbReference type="PROSITE" id="PS50171"/>
    </source>
</evidence>
<evidence type="ECO:0000313" key="8">
    <source>
        <dbReference type="EMBL" id="GHJ88222.1"/>
    </source>
</evidence>
<dbReference type="InterPro" id="IPR003604">
    <property type="entry name" value="Matrin/U1-like-C_Znf_C2H2"/>
</dbReference>
<feature type="compositionally biased region" description="Basic and acidic residues" evidence="6">
    <location>
        <begin position="291"/>
        <end position="310"/>
    </location>
</feature>
<dbReference type="AlphaFoldDB" id="A0A8H3TW45"/>
<dbReference type="InterPro" id="IPR013085">
    <property type="entry name" value="U1-CZ_Znf_C2H2"/>
</dbReference>
<evidence type="ECO:0000256" key="2">
    <source>
        <dbReference type="ARBA" id="ARBA00022723"/>
    </source>
</evidence>
<dbReference type="GO" id="GO:0008270">
    <property type="term" value="F:zinc ion binding"/>
    <property type="evidence" value="ECO:0007669"/>
    <property type="project" value="UniProtKB-KW"/>
</dbReference>
<evidence type="ECO:0000256" key="6">
    <source>
        <dbReference type="SAM" id="MobiDB-lite"/>
    </source>
</evidence>
<dbReference type="Gene3D" id="3.30.160.60">
    <property type="entry name" value="Classic Zinc Finger"/>
    <property type="match status" value="1"/>
</dbReference>
<evidence type="ECO:0000313" key="9">
    <source>
        <dbReference type="Proteomes" id="UP000620104"/>
    </source>
</evidence>
<feature type="compositionally biased region" description="Basic and acidic residues" evidence="6">
    <location>
        <begin position="242"/>
        <end position="253"/>
    </location>
</feature>
<dbReference type="InterPro" id="IPR040023">
    <property type="entry name" value="WBP4"/>
</dbReference>
<dbReference type="PROSITE" id="PS50171">
    <property type="entry name" value="ZF_MATRIN"/>
    <property type="match status" value="1"/>
</dbReference>
<feature type="domain" description="Matrin-type" evidence="7">
    <location>
        <begin position="11"/>
        <end position="42"/>
    </location>
</feature>
<keyword evidence="3" id="KW-0863">Zinc-finger</keyword>
<evidence type="ECO:0000256" key="4">
    <source>
        <dbReference type="ARBA" id="ARBA00022833"/>
    </source>
</evidence>
<keyword evidence="2" id="KW-0479">Metal-binding</keyword>
<dbReference type="SUPFAM" id="SSF57667">
    <property type="entry name" value="beta-beta-alpha zinc fingers"/>
    <property type="match status" value="1"/>
</dbReference>
<proteinExistence type="predicted"/>
<dbReference type="GO" id="GO:0071011">
    <property type="term" value="C:precatalytic spliceosome"/>
    <property type="evidence" value="ECO:0007669"/>
    <property type="project" value="TreeGrafter"/>
</dbReference>
<feature type="compositionally biased region" description="Basic and acidic residues" evidence="6">
    <location>
        <begin position="318"/>
        <end position="327"/>
    </location>
</feature>
<evidence type="ECO:0000256" key="5">
    <source>
        <dbReference type="ARBA" id="ARBA00023242"/>
    </source>
</evidence>
<feature type="compositionally biased region" description="Basic and acidic residues" evidence="6">
    <location>
        <begin position="263"/>
        <end position="274"/>
    </location>
</feature>
<organism evidence="8 9">
    <name type="scientific">Naganishia liquefaciens</name>
    <dbReference type="NCBI Taxonomy" id="104408"/>
    <lineage>
        <taxon>Eukaryota</taxon>
        <taxon>Fungi</taxon>
        <taxon>Dikarya</taxon>
        <taxon>Basidiomycota</taxon>
        <taxon>Agaricomycotina</taxon>
        <taxon>Tremellomycetes</taxon>
        <taxon>Filobasidiales</taxon>
        <taxon>Filobasidiaceae</taxon>
        <taxon>Naganishia</taxon>
    </lineage>
</organism>
<keyword evidence="4" id="KW-0862">Zinc</keyword>
<name>A0A8H3TW45_9TREE</name>
<dbReference type="Proteomes" id="UP000620104">
    <property type="component" value="Unassembled WGS sequence"/>
</dbReference>
<reference evidence="8" key="1">
    <citation type="submission" date="2020-07" db="EMBL/GenBank/DDBJ databases">
        <title>Draft Genome Sequence of a Deep-Sea Yeast, Naganishia (Cryptococcus) liquefaciens strain N6.</title>
        <authorList>
            <person name="Han Y.W."/>
            <person name="Kajitani R."/>
            <person name="Morimoto H."/>
            <person name="Parhat M."/>
            <person name="Tsubouchi H."/>
            <person name="Bakenova O."/>
            <person name="Ogata M."/>
            <person name="Argunhan B."/>
            <person name="Aoki R."/>
            <person name="Kajiwara S."/>
            <person name="Itoh T."/>
            <person name="Iwasaki H."/>
        </authorList>
    </citation>
    <scope>NUCLEOTIDE SEQUENCE</scope>
    <source>
        <strain evidence="8">N6</strain>
    </source>
</reference>
<dbReference type="EMBL" id="BLZA01000030">
    <property type="protein sequence ID" value="GHJ88222.1"/>
    <property type="molecule type" value="Genomic_DNA"/>
</dbReference>
<accession>A0A8H3TW45</accession>
<feature type="compositionally biased region" description="Low complexity" evidence="6">
    <location>
        <begin position="75"/>
        <end position="92"/>
    </location>
</feature>
<feature type="compositionally biased region" description="Basic and acidic residues" evidence="6">
    <location>
        <begin position="198"/>
        <end position="207"/>
    </location>
</feature>
<comment type="caution">
    <text evidence="8">The sequence shown here is derived from an EMBL/GenBank/DDBJ whole genome shotgun (WGS) entry which is preliminary data.</text>
</comment>
<protein>
    <recommendedName>
        <fullName evidence="7">Matrin-type domain-containing protein</fullName>
    </recommendedName>
</protein>
<feature type="region of interest" description="Disordered" evidence="6">
    <location>
        <begin position="191"/>
        <end position="274"/>
    </location>
</feature>
<gene>
    <name evidence="8" type="ORF">NliqN6_4624</name>
</gene>
<dbReference type="PANTHER" id="PTHR13173">
    <property type="entry name" value="WW DOMAIN BINDING PROTEIN 4"/>
    <property type="match status" value="1"/>
</dbReference>
<dbReference type="GO" id="GO:0000398">
    <property type="term" value="P:mRNA splicing, via spliceosome"/>
    <property type="evidence" value="ECO:0007669"/>
    <property type="project" value="InterPro"/>
</dbReference>
<dbReference type="InterPro" id="IPR036236">
    <property type="entry name" value="Znf_C2H2_sf"/>
</dbReference>
<feature type="region of interest" description="Disordered" evidence="6">
    <location>
        <begin position="75"/>
        <end position="105"/>
    </location>
</feature>